<evidence type="ECO:0000256" key="1">
    <source>
        <dbReference type="SAM" id="SignalP"/>
    </source>
</evidence>
<organism evidence="2 3">
    <name type="scientific">Thelephora terrestris</name>
    <dbReference type="NCBI Taxonomy" id="56493"/>
    <lineage>
        <taxon>Eukaryota</taxon>
        <taxon>Fungi</taxon>
        <taxon>Dikarya</taxon>
        <taxon>Basidiomycota</taxon>
        <taxon>Agaricomycotina</taxon>
        <taxon>Agaricomycetes</taxon>
        <taxon>Thelephorales</taxon>
        <taxon>Thelephoraceae</taxon>
        <taxon>Thelephora</taxon>
    </lineage>
</organism>
<keyword evidence="3" id="KW-1185">Reference proteome</keyword>
<dbReference type="Proteomes" id="UP000736335">
    <property type="component" value="Unassembled WGS sequence"/>
</dbReference>
<reference evidence="2" key="2">
    <citation type="submission" date="2020-11" db="EMBL/GenBank/DDBJ databases">
        <authorList>
            <consortium name="DOE Joint Genome Institute"/>
            <person name="Kuo A."/>
            <person name="Miyauchi S."/>
            <person name="Kiss E."/>
            <person name="Drula E."/>
            <person name="Kohler A."/>
            <person name="Sanchez-Garcia M."/>
            <person name="Andreopoulos B."/>
            <person name="Barry K.W."/>
            <person name="Bonito G."/>
            <person name="Buee M."/>
            <person name="Carver A."/>
            <person name="Chen C."/>
            <person name="Cichocki N."/>
            <person name="Clum A."/>
            <person name="Culley D."/>
            <person name="Crous P.W."/>
            <person name="Fauchery L."/>
            <person name="Girlanda M."/>
            <person name="Hayes R."/>
            <person name="Keri Z."/>
            <person name="Labutti K."/>
            <person name="Lipzen A."/>
            <person name="Lombard V."/>
            <person name="Magnuson J."/>
            <person name="Maillard F."/>
            <person name="Morin E."/>
            <person name="Murat C."/>
            <person name="Nolan M."/>
            <person name="Ohm R."/>
            <person name="Pangilinan J."/>
            <person name="Pereira M."/>
            <person name="Perotto S."/>
            <person name="Peter M."/>
            <person name="Riley R."/>
            <person name="Sitrit Y."/>
            <person name="Stielow B."/>
            <person name="Szollosi G."/>
            <person name="Zifcakova L."/>
            <person name="Stursova M."/>
            <person name="Spatafora J.W."/>
            <person name="Tedersoo L."/>
            <person name="Vaario L.-M."/>
            <person name="Yamada A."/>
            <person name="Yan M."/>
            <person name="Wang P."/>
            <person name="Xu J."/>
            <person name="Bruns T."/>
            <person name="Baldrian P."/>
            <person name="Vilgalys R."/>
            <person name="Henrissat B."/>
            <person name="Grigoriev I.V."/>
            <person name="Hibbett D."/>
            <person name="Nagy L.G."/>
            <person name="Martin F.M."/>
        </authorList>
    </citation>
    <scope>NUCLEOTIDE SEQUENCE</scope>
    <source>
        <strain evidence="2">UH-Tt-Lm1</strain>
    </source>
</reference>
<dbReference type="OrthoDB" id="2879636at2759"/>
<feature type="signal peptide" evidence="1">
    <location>
        <begin position="1"/>
        <end position="25"/>
    </location>
</feature>
<dbReference type="EMBL" id="WIUZ02000001">
    <property type="protein sequence ID" value="KAF9792581.1"/>
    <property type="molecule type" value="Genomic_DNA"/>
</dbReference>
<name>A0A9P6HUJ7_9AGAM</name>
<evidence type="ECO:0000313" key="2">
    <source>
        <dbReference type="EMBL" id="KAF9792581.1"/>
    </source>
</evidence>
<keyword evidence="1" id="KW-0732">Signal</keyword>
<proteinExistence type="predicted"/>
<feature type="chain" id="PRO_5040422885" evidence="1">
    <location>
        <begin position="26"/>
        <end position="194"/>
    </location>
</feature>
<accession>A0A9P6HUJ7</accession>
<sequence length="194" mass="21717">MLSGLCLVTPALTLLLLSRQVAKLAQEVEAPRLLLSALYDLSRSTPSQIASGRQSNIDPSICITLSQEDLFRTLRGREIASRFLSTFIVKELEGRRPSHACTRPQNCRMAFECVTFDLLRDVNGLLCNRNSDVLFAIAECAGLLATEGTKTDGRFFVCRWCHAEFCDVVQRARAEVWTSLPTWFNVEADDWGTI</sequence>
<comment type="caution">
    <text evidence="2">The sequence shown here is derived from an EMBL/GenBank/DDBJ whole genome shotgun (WGS) entry which is preliminary data.</text>
</comment>
<gene>
    <name evidence="2" type="ORF">BJ322DRAFT_57930</name>
</gene>
<reference evidence="2" key="1">
    <citation type="journal article" date="2020" name="Nat. Commun.">
        <title>Large-scale genome sequencing of mycorrhizal fungi provides insights into the early evolution of symbiotic traits.</title>
        <authorList>
            <person name="Miyauchi S."/>
            <person name="Kiss E."/>
            <person name="Kuo A."/>
            <person name="Drula E."/>
            <person name="Kohler A."/>
            <person name="Sanchez-Garcia M."/>
            <person name="Morin E."/>
            <person name="Andreopoulos B."/>
            <person name="Barry K.W."/>
            <person name="Bonito G."/>
            <person name="Buee M."/>
            <person name="Carver A."/>
            <person name="Chen C."/>
            <person name="Cichocki N."/>
            <person name="Clum A."/>
            <person name="Culley D."/>
            <person name="Crous P.W."/>
            <person name="Fauchery L."/>
            <person name="Girlanda M."/>
            <person name="Hayes R.D."/>
            <person name="Keri Z."/>
            <person name="LaButti K."/>
            <person name="Lipzen A."/>
            <person name="Lombard V."/>
            <person name="Magnuson J."/>
            <person name="Maillard F."/>
            <person name="Murat C."/>
            <person name="Nolan M."/>
            <person name="Ohm R.A."/>
            <person name="Pangilinan J."/>
            <person name="Pereira M.F."/>
            <person name="Perotto S."/>
            <person name="Peter M."/>
            <person name="Pfister S."/>
            <person name="Riley R."/>
            <person name="Sitrit Y."/>
            <person name="Stielow J.B."/>
            <person name="Szollosi G."/>
            <person name="Zifcakova L."/>
            <person name="Stursova M."/>
            <person name="Spatafora J.W."/>
            <person name="Tedersoo L."/>
            <person name="Vaario L.M."/>
            <person name="Yamada A."/>
            <person name="Yan M."/>
            <person name="Wang P."/>
            <person name="Xu J."/>
            <person name="Bruns T."/>
            <person name="Baldrian P."/>
            <person name="Vilgalys R."/>
            <person name="Dunand C."/>
            <person name="Henrissat B."/>
            <person name="Grigoriev I.V."/>
            <person name="Hibbett D."/>
            <person name="Nagy L.G."/>
            <person name="Martin F.M."/>
        </authorList>
    </citation>
    <scope>NUCLEOTIDE SEQUENCE</scope>
    <source>
        <strain evidence="2">UH-Tt-Lm1</strain>
    </source>
</reference>
<protein>
    <submittedName>
        <fullName evidence="2">Uncharacterized protein</fullName>
    </submittedName>
</protein>
<evidence type="ECO:0000313" key="3">
    <source>
        <dbReference type="Proteomes" id="UP000736335"/>
    </source>
</evidence>
<dbReference type="AlphaFoldDB" id="A0A9P6HUJ7"/>